<dbReference type="InterPro" id="IPR050275">
    <property type="entry name" value="PGM_Phosphatase"/>
</dbReference>
<comment type="caution">
    <text evidence="1">The sequence shown here is derived from an EMBL/GenBank/DDBJ whole genome shotgun (WGS) entry which is preliminary data.</text>
</comment>
<dbReference type="InterPro" id="IPR029033">
    <property type="entry name" value="His_PPase_superfam"/>
</dbReference>
<dbReference type="PANTHER" id="PTHR48100">
    <property type="entry name" value="BROAD-SPECIFICITY PHOSPHATASE YOR283W-RELATED"/>
    <property type="match status" value="1"/>
</dbReference>
<dbReference type="RefSeq" id="WP_342469775.1">
    <property type="nucleotide sequence ID" value="NZ_JBHSNQ010000048.1"/>
</dbReference>
<dbReference type="SMART" id="SM00855">
    <property type="entry name" value="PGAM"/>
    <property type="match status" value="1"/>
</dbReference>
<name>A0ABW0R9D5_9BACL</name>
<dbReference type="Pfam" id="PF00300">
    <property type="entry name" value="His_Phos_1"/>
    <property type="match status" value="1"/>
</dbReference>
<dbReference type="CDD" id="cd07067">
    <property type="entry name" value="HP_PGM_like"/>
    <property type="match status" value="1"/>
</dbReference>
<organism evidence="1 2">
    <name type="scientific">Ureibacillus suwonensis</name>
    <dbReference type="NCBI Taxonomy" id="313007"/>
    <lineage>
        <taxon>Bacteria</taxon>
        <taxon>Bacillati</taxon>
        <taxon>Bacillota</taxon>
        <taxon>Bacilli</taxon>
        <taxon>Bacillales</taxon>
        <taxon>Caryophanaceae</taxon>
        <taxon>Ureibacillus</taxon>
    </lineage>
</organism>
<evidence type="ECO:0000313" key="2">
    <source>
        <dbReference type="Proteomes" id="UP001595978"/>
    </source>
</evidence>
<dbReference type="Gene3D" id="3.40.50.1240">
    <property type="entry name" value="Phosphoglycerate mutase-like"/>
    <property type="match status" value="1"/>
</dbReference>
<dbReference type="PANTHER" id="PTHR48100:SF1">
    <property type="entry name" value="HISTIDINE PHOSPHATASE FAMILY PROTEIN-RELATED"/>
    <property type="match status" value="1"/>
</dbReference>
<protein>
    <submittedName>
        <fullName evidence="1">Histidine phosphatase family protein</fullName>
    </submittedName>
</protein>
<dbReference type="Proteomes" id="UP001595978">
    <property type="component" value="Unassembled WGS sequence"/>
</dbReference>
<proteinExistence type="predicted"/>
<dbReference type="PIRSF" id="PIRSF000709">
    <property type="entry name" value="6PFK_2-Ptase"/>
    <property type="match status" value="1"/>
</dbReference>
<reference evidence="2" key="1">
    <citation type="journal article" date="2019" name="Int. J. Syst. Evol. Microbiol.">
        <title>The Global Catalogue of Microorganisms (GCM) 10K type strain sequencing project: providing services to taxonomists for standard genome sequencing and annotation.</title>
        <authorList>
            <consortium name="The Broad Institute Genomics Platform"/>
            <consortium name="The Broad Institute Genome Sequencing Center for Infectious Disease"/>
            <person name="Wu L."/>
            <person name="Ma J."/>
        </authorList>
    </citation>
    <scope>NUCLEOTIDE SEQUENCE [LARGE SCALE GENOMIC DNA]</scope>
    <source>
        <strain evidence="2">CCUG 56331</strain>
    </source>
</reference>
<dbReference type="InterPro" id="IPR013078">
    <property type="entry name" value="His_Pase_superF_clade-1"/>
</dbReference>
<evidence type="ECO:0000313" key="1">
    <source>
        <dbReference type="EMBL" id="MFC5541156.1"/>
    </source>
</evidence>
<sequence length="203" mass="23190">MENKLELFFVRHGETEWNQEGRLQGWLDSNLSPHGIKQITHLKQQLKGIRFAAAFSSTSNRAIQTAELLVGDYLTIVKDPRLLEIHLGSWQGKRLADIEKNDFERYNHYFHHPEKYIPDTGESFHQVVHRMGDFLESCANAFDSGKILAVSHGVAIRALILPILRLPIKNIWDFEIEGASVTKVTITNKTPIIEYIGKTISIE</sequence>
<dbReference type="EMBL" id="JBHSNQ010000048">
    <property type="protein sequence ID" value="MFC5541156.1"/>
    <property type="molecule type" value="Genomic_DNA"/>
</dbReference>
<gene>
    <name evidence="1" type="ORF">ACFPOH_05105</name>
</gene>
<dbReference type="SUPFAM" id="SSF53254">
    <property type="entry name" value="Phosphoglycerate mutase-like"/>
    <property type="match status" value="1"/>
</dbReference>
<keyword evidence="2" id="KW-1185">Reference proteome</keyword>
<accession>A0ABW0R9D5</accession>